<evidence type="ECO:0000313" key="2">
    <source>
        <dbReference type="Proteomes" id="UP001476798"/>
    </source>
</evidence>
<reference evidence="1 2" key="1">
    <citation type="submission" date="2021-06" db="EMBL/GenBank/DDBJ databases">
        <authorList>
            <person name="Palmer J.M."/>
        </authorList>
    </citation>
    <scope>NUCLEOTIDE SEQUENCE [LARGE SCALE GENOMIC DNA]</scope>
    <source>
        <strain evidence="1 2">GA_2019</strain>
        <tissue evidence="1">Muscle</tissue>
    </source>
</reference>
<proteinExistence type="predicted"/>
<dbReference type="Proteomes" id="UP001476798">
    <property type="component" value="Unassembled WGS sequence"/>
</dbReference>
<keyword evidence="2" id="KW-1185">Reference proteome</keyword>
<dbReference type="EMBL" id="JAHRIO010020058">
    <property type="protein sequence ID" value="MEQ2164001.1"/>
    <property type="molecule type" value="Genomic_DNA"/>
</dbReference>
<sequence length="126" mass="14362">MCCTFLTADCFLPPVNLQPTTSPSVCWNLLISFPPARRGAVRRGAVRGCRIYSQSQLNTVDQPEASPHTEQKYRRFPPCTDQLWFPCATLRAMINTPQRRRAFLKRKFGALSMKSTSVKITDFFCL</sequence>
<gene>
    <name evidence="1" type="ORF">GOODEAATRI_001990</name>
</gene>
<evidence type="ECO:0000313" key="1">
    <source>
        <dbReference type="EMBL" id="MEQ2164001.1"/>
    </source>
</evidence>
<name>A0ABV0MXZ4_9TELE</name>
<organism evidence="1 2">
    <name type="scientific">Goodea atripinnis</name>
    <dbReference type="NCBI Taxonomy" id="208336"/>
    <lineage>
        <taxon>Eukaryota</taxon>
        <taxon>Metazoa</taxon>
        <taxon>Chordata</taxon>
        <taxon>Craniata</taxon>
        <taxon>Vertebrata</taxon>
        <taxon>Euteleostomi</taxon>
        <taxon>Actinopterygii</taxon>
        <taxon>Neopterygii</taxon>
        <taxon>Teleostei</taxon>
        <taxon>Neoteleostei</taxon>
        <taxon>Acanthomorphata</taxon>
        <taxon>Ovalentaria</taxon>
        <taxon>Atherinomorphae</taxon>
        <taxon>Cyprinodontiformes</taxon>
        <taxon>Goodeidae</taxon>
        <taxon>Goodea</taxon>
    </lineage>
</organism>
<protein>
    <submittedName>
        <fullName evidence="1">Uncharacterized protein</fullName>
    </submittedName>
</protein>
<comment type="caution">
    <text evidence="1">The sequence shown here is derived from an EMBL/GenBank/DDBJ whole genome shotgun (WGS) entry which is preliminary data.</text>
</comment>
<accession>A0ABV0MXZ4</accession>